<feature type="region of interest" description="Disordered" evidence="1">
    <location>
        <begin position="44"/>
        <end position="211"/>
    </location>
</feature>
<dbReference type="InterPro" id="IPR002156">
    <property type="entry name" value="RNaseH_domain"/>
</dbReference>
<feature type="compositionally biased region" description="Polar residues" evidence="1">
    <location>
        <begin position="365"/>
        <end position="375"/>
    </location>
</feature>
<evidence type="ECO:0000259" key="3">
    <source>
        <dbReference type="Pfam" id="PF14392"/>
    </source>
</evidence>
<sequence>MQIRLPTGEVTTVQLEYERLEKHCFKCFSLSHEERSCPLVSAAKDGDGRSLGLNQNRTLQNLEDDKRRQDSRRSYRQPPRSDVSRDRGEHSSYPQRGHHRHYSSSSYQRGKSHRSSGFRGEVRSGGRSATLRSPLRAPSQTENNSVYRNRPIHRSSSNREEYSAQLNALSGGSHRRQPSHLPSNRDRVEETPAASKVRSLPDQSGQSPLIQETEQVVIRASTREKAAVVSSSKARRPALERIPQYLGEPSQQAMCRGELLVGDCSKFGLPSPPPVPQDVEVRIPASLRLGSPIESVTITLPSKMPATKATRKRKVPAAKPVKPVIRSSTNTRGTRSPLKGTSLRKQAVTGTKISSRKKLRVDSLPETQAGPSSATLPDPLLPSLIPATCKSQSLLTRIWWDSKPDKRKMAWISWDNLTLPKIAGGLGFREIENFNDSLTISEEEVLLRAITDARSWMDAQALLPQPQMRSQSPAVPPIFPEAFTCFVDAAWSDKGFCGQGWYFQDTNKVMLFQKKASCSFVGSALFAETLALQSALVDAKSAGLQQLIVFSDCKVLISLLNSGNSIVELRGLLQDIRELSVSFTLIRFFFISRSSNVLADSLAKAALADVISSPPSGD</sequence>
<feature type="compositionally biased region" description="Polar residues" evidence="1">
    <location>
        <begin position="138"/>
        <end position="147"/>
    </location>
</feature>
<accession>A0A8S2B630</accession>
<dbReference type="GO" id="GO:0004523">
    <property type="term" value="F:RNA-DNA hybrid ribonuclease activity"/>
    <property type="evidence" value="ECO:0007669"/>
    <property type="project" value="InterPro"/>
</dbReference>
<dbReference type="Gene3D" id="3.30.420.10">
    <property type="entry name" value="Ribonuclease H-like superfamily/Ribonuclease H"/>
    <property type="match status" value="1"/>
</dbReference>
<feature type="compositionally biased region" description="Basic and acidic residues" evidence="1">
    <location>
        <begin position="63"/>
        <end position="73"/>
    </location>
</feature>
<evidence type="ECO:0000259" key="2">
    <source>
        <dbReference type="Pfam" id="PF13456"/>
    </source>
</evidence>
<dbReference type="EMBL" id="LR999458">
    <property type="protein sequence ID" value="CAE6223796.1"/>
    <property type="molecule type" value="Genomic_DNA"/>
</dbReference>
<proteinExistence type="predicted"/>
<evidence type="ECO:0000313" key="4">
    <source>
        <dbReference type="EMBL" id="CAE6223796.1"/>
    </source>
</evidence>
<dbReference type="InterPro" id="IPR044730">
    <property type="entry name" value="RNase_H-like_dom_plant"/>
</dbReference>
<dbReference type="PANTHER" id="PTHR34146:SF3">
    <property type="entry name" value="POLYNUCLEOTIDYL TRANSFERASE, RIBONUCLEASE H-LIKE SUPERFAMILY PROTEIN"/>
    <property type="match status" value="1"/>
</dbReference>
<dbReference type="SUPFAM" id="SSF53098">
    <property type="entry name" value="Ribonuclease H-like"/>
    <property type="match status" value="1"/>
</dbReference>
<feature type="domain" description="RNase H type-1" evidence="2">
    <location>
        <begin position="487"/>
        <end position="606"/>
    </location>
</feature>
<feature type="compositionally biased region" description="Polar residues" evidence="1">
    <location>
        <begin position="201"/>
        <end position="211"/>
    </location>
</feature>
<feature type="region of interest" description="Disordered" evidence="1">
    <location>
        <begin position="327"/>
        <end position="377"/>
    </location>
</feature>
<dbReference type="PANTHER" id="PTHR34146">
    <property type="entry name" value="POLYNUCLEOTIDYL TRANSFERASE, RIBONUCLEASE H-LIKE SUPERFAMILY PROTEIN-RELATED"/>
    <property type="match status" value="1"/>
</dbReference>
<dbReference type="InterPro" id="IPR025836">
    <property type="entry name" value="Zn_knuckle_CX2CX4HX4C"/>
</dbReference>
<evidence type="ECO:0008006" key="6">
    <source>
        <dbReference type="Google" id="ProtNLM"/>
    </source>
</evidence>
<dbReference type="AlphaFoldDB" id="A0A8S2B630"/>
<gene>
    <name evidence="4" type="ORF">AARE701A_LOCUS20728</name>
</gene>
<dbReference type="Pfam" id="PF14392">
    <property type="entry name" value="zf-CCHC_4"/>
    <property type="match status" value="1"/>
</dbReference>
<dbReference type="GO" id="GO:0003676">
    <property type="term" value="F:nucleic acid binding"/>
    <property type="evidence" value="ECO:0007669"/>
    <property type="project" value="InterPro"/>
</dbReference>
<feature type="compositionally biased region" description="Polar residues" evidence="1">
    <location>
        <begin position="52"/>
        <end position="61"/>
    </location>
</feature>
<name>A0A8S2B630_ARAAE</name>
<evidence type="ECO:0000256" key="1">
    <source>
        <dbReference type="SAM" id="MobiDB-lite"/>
    </source>
</evidence>
<evidence type="ECO:0000313" key="5">
    <source>
        <dbReference type="Proteomes" id="UP000682877"/>
    </source>
</evidence>
<dbReference type="Pfam" id="PF13456">
    <property type="entry name" value="RVT_3"/>
    <property type="match status" value="1"/>
</dbReference>
<dbReference type="Proteomes" id="UP000682877">
    <property type="component" value="Chromosome 8"/>
</dbReference>
<dbReference type="InterPro" id="IPR036397">
    <property type="entry name" value="RNaseH_sf"/>
</dbReference>
<dbReference type="CDD" id="cd06222">
    <property type="entry name" value="RNase_H_like"/>
    <property type="match status" value="1"/>
</dbReference>
<protein>
    <recommendedName>
        <fullName evidence="6">RNase H type-1 domain-containing protein</fullName>
    </recommendedName>
</protein>
<reference evidence="4" key="1">
    <citation type="submission" date="2021-01" db="EMBL/GenBank/DDBJ databases">
        <authorList>
            <person name="Bezrukov I."/>
        </authorList>
    </citation>
    <scope>NUCLEOTIDE SEQUENCE</scope>
</reference>
<organism evidence="4 5">
    <name type="scientific">Arabidopsis arenosa</name>
    <name type="common">Sand rock-cress</name>
    <name type="synonym">Cardaminopsis arenosa</name>
    <dbReference type="NCBI Taxonomy" id="38785"/>
    <lineage>
        <taxon>Eukaryota</taxon>
        <taxon>Viridiplantae</taxon>
        <taxon>Streptophyta</taxon>
        <taxon>Embryophyta</taxon>
        <taxon>Tracheophyta</taxon>
        <taxon>Spermatophyta</taxon>
        <taxon>Magnoliopsida</taxon>
        <taxon>eudicotyledons</taxon>
        <taxon>Gunneridae</taxon>
        <taxon>Pentapetalae</taxon>
        <taxon>rosids</taxon>
        <taxon>malvids</taxon>
        <taxon>Brassicales</taxon>
        <taxon>Brassicaceae</taxon>
        <taxon>Camelineae</taxon>
        <taxon>Arabidopsis</taxon>
    </lineage>
</organism>
<keyword evidence="5" id="KW-1185">Reference proteome</keyword>
<feature type="domain" description="Zinc knuckle CX2CX4HX4C" evidence="3">
    <location>
        <begin position="1"/>
        <end position="38"/>
    </location>
</feature>
<dbReference type="InterPro" id="IPR012337">
    <property type="entry name" value="RNaseH-like_sf"/>
</dbReference>